<feature type="region of interest" description="Disordered" evidence="5">
    <location>
        <begin position="193"/>
        <end position="219"/>
    </location>
</feature>
<evidence type="ECO:0000256" key="2">
    <source>
        <dbReference type="ARBA" id="ARBA00022618"/>
    </source>
</evidence>
<dbReference type="PANTHER" id="PTHR34298">
    <property type="entry name" value="SEGREGATION AND CONDENSATION PROTEIN B"/>
    <property type="match status" value="1"/>
</dbReference>
<evidence type="ECO:0000313" key="6">
    <source>
        <dbReference type="EMBL" id="QNH54053.1"/>
    </source>
</evidence>
<evidence type="ECO:0000313" key="7">
    <source>
        <dbReference type="Proteomes" id="UP000515480"/>
    </source>
</evidence>
<keyword evidence="7" id="KW-1185">Reference proteome</keyword>
<protein>
    <submittedName>
        <fullName evidence="6">SMC-Scp complex subunit ScpB</fullName>
    </submittedName>
</protein>
<keyword evidence="2" id="KW-0132">Cell division</keyword>
<dbReference type="PANTHER" id="PTHR34298:SF2">
    <property type="entry name" value="SEGREGATION AND CONDENSATION PROTEIN B"/>
    <property type="match status" value="1"/>
</dbReference>
<keyword evidence="3" id="KW-0159">Chromosome partition</keyword>
<gene>
    <name evidence="6" type="primary">scpB</name>
    <name evidence="6" type="ORF">H1B31_09350</name>
</gene>
<dbReference type="PIRSF" id="PIRSF019345">
    <property type="entry name" value="ScpB"/>
    <property type="match status" value="1"/>
</dbReference>
<sequence length="219" mass="24411">MQSLNRAGILEAVLFAAGIPLSVPKLAEIIETPEWEVQETLTELEHILSERGSGIFLRRSAGGYQLVTHPNAFPWVKKLSEKVQPTLSSSAMETLSIIAYKQPITKQEVEHIRGVRAERSIGRLLELELICEMGRKQVIGRPILYGTTDLFLRAFGLEQIADLPELPEMDDVKDTLDDDQLRLFEEMRAAADVIEHEDGDDDGGTDGENVSVFSHDAKD</sequence>
<evidence type="ECO:0000256" key="3">
    <source>
        <dbReference type="ARBA" id="ARBA00022829"/>
    </source>
</evidence>
<keyword evidence="1" id="KW-0963">Cytoplasm</keyword>
<dbReference type="InterPro" id="IPR036388">
    <property type="entry name" value="WH-like_DNA-bd_sf"/>
</dbReference>
<dbReference type="EMBL" id="CP060204">
    <property type="protein sequence ID" value="QNH54053.1"/>
    <property type="molecule type" value="Genomic_DNA"/>
</dbReference>
<dbReference type="InterPro" id="IPR005234">
    <property type="entry name" value="ScpB_csome_segregation"/>
</dbReference>
<evidence type="ECO:0000256" key="4">
    <source>
        <dbReference type="ARBA" id="ARBA00023306"/>
    </source>
</evidence>
<organism evidence="6 7">
    <name type="scientific">Selenomonas timonae</name>
    <dbReference type="NCBI Taxonomy" id="2754044"/>
    <lineage>
        <taxon>Bacteria</taxon>
        <taxon>Bacillati</taxon>
        <taxon>Bacillota</taxon>
        <taxon>Negativicutes</taxon>
        <taxon>Selenomonadales</taxon>
        <taxon>Selenomonadaceae</taxon>
        <taxon>Selenomonas</taxon>
    </lineage>
</organism>
<dbReference type="RefSeq" id="WP_009440113.1">
    <property type="nucleotide sequence ID" value="NZ_CP060204.1"/>
</dbReference>
<dbReference type="InterPro" id="IPR036390">
    <property type="entry name" value="WH_DNA-bd_sf"/>
</dbReference>
<dbReference type="GO" id="GO:0051304">
    <property type="term" value="P:chromosome separation"/>
    <property type="evidence" value="ECO:0007669"/>
    <property type="project" value="InterPro"/>
</dbReference>
<dbReference type="GO" id="GO:0051301">
    <property type="term" value="P:cell division"/>
    <property type="evidence" value="ECO:0007669"/>
    <property type="project" value="UniProtKB-KW"/>
</dbReference>
<reference evidence="6 7" key="1">
    <citation type="submission" date="2020-07" db="EMBL/GenBank/DDBJ databases">
        <title>Complete genome and description of Selenomonas timonensis sp. nov., a new bacterium isolated from a gingivitis subject.</title>
        <authorList>
            <person name="Antezack A."/>
        </authorList>
    </citation>
    <scope>NUCLEOTIDE SEQUENCE [LARGE SCALE GENOMIC DNA]</scope>
    <source>
        <strain evidence="6 7">Marseille-Q3039</strain>
    </source>
</reference>
<proteinExistence type="predicted"/>
<accession>A0A7G7VIW0</accession>
<dbReference type="SUPFAM" id="SSF46785">
    <property type="entry name" value="Winged helix' DNA-binding domain"/>
    <property type="match status" value="2"/>
</dbReference>
<dbReference type="KEGG" id="stim:H1B31_09350"/>
<evidence type="ECO:0000256" key="1">
    <source>
        <dbReference type="ARBA" id="ARBA00022490"/>
    </source>
</evidence>
<dbReference type="Proteomes" id="UP000515480">
    <property type="component" value="Chromosome"/>
</dbReference>
<dbReference type="NCBIfam" id="TIGR00281">
    <property type="entry name" value="SMC-Scp complex subunit ScpB"/>
    <property type="match status" value="1"/>
</dbReference>
<name>A0A7G7VIW0_9FIRM</name>
<dbReference type="Gene3D" id="1.10.10.10">
    <property type="entry name" value="Winged helix-like DNA-binding domain superfamily/Winged helix DNA-binding domain"/>
    <property type="match status" value="2"/>
</dbReference>
<evidence type="ECO:0000256" key="5">
    <source>
        <dbReference type="SAM" id="MobiDB-lite"/>
    </source>
</evidence>
<dbReference type="AlphaFoldDB" id="A0A7G7VIW0"/>
<dbReference type="Pfam" id="PF04079">
    <property type="entry name" value="SMC_ScpB"/>
    <property type="match status" value="1"/>
</dbReference>
<keyword evidence="4" id="KW-0131">Cell cycle</keyword>